<protein>
    <recommendedName>
        <fullName evidence="4">DUF2905 domain-containing protein</fullName>
    </recommendedName>
</protein>
<dbReference type="HOGENOM" id="CLU_181383_0_0_0"/>
<feature type="transmembrane region" description="Helical" evidence="1">
    <location>
        <begin position="51"/>
        <end position="72"/>
    </location>
</feature>
<dbReference type="EMBL" id="CP007243">
    <property type="protein sequence ID" value="AIA31330.1"/>
    <property type="molecule type" value="Genomic_DNA"/>
</dbReference>
<gene>
    <name evidence="2" type="ORF">Y981_13015</name>
</gene>
<keyword evidence="1" id="KW-0812">Transmembrane</keyword>
<keyword evidence="1" id="KW-0472">Membrane</keyword>
<evidence type="ECO:0000313" key="3">
    <source>
        <dbReference type="Proteomes" id="UP000027059"/>
    </source>
</evidence>
<dbReference type="InterPro" id="IPR021320">
    <property type="entry name" value="DUF2905"/>
</dbReference>
<dbReference type="Pfam" id="PF11146">
    <property type="entry name" value="DUF2905"/>
    <property type="match status" value="1"/>
</dbReference>
<sequence>MMTRLFFVLGVVFLLLSGLSFFLEKRAGRGIFSLLGHLPGDIIVDRPGFKFYFPLMTSLLVSVFLSLLFYLVSRFFGRS</sequence>
<evidence type="ECO:0000256" key="1">
    <source>
        <dbReference type="SAM" id="Phobius"/>
    </source>
</evidence>
<organism evidence="2 3">
    <name type="scientific">Leptospirillum ferriphilum YSK</name>
    <dbReference type="NCBI Taxonomy" id="1441628"/>
    <lineage>
        <taxon>Bacteria</taxon>
        <taxon>Pseudomonadati</taxon>
        <taxon>Nitrospirota</taxon>
        <taxon>Nitrospiria</taxon>
        <taxon>Nitrospirales</taxon>
        <taxon>Nitrospiraceae</taxon>
        <taxon>Leptospirillum</taxon>
    </lineage>
</organism>
<dbReference type="PANTHER" id="PTHR36443">
    <property type="entry name" value="BSR5223 PROTEIN"/>
    <property type="match status" value="1"/>
</dbReference>
<dbReference type="OrthoDB" id="9811610at2"/>
<name>A0A059XW71_9BACT</name>
<evidence type="ECO:0000313" key="2">
    <source>
        <dbReference type="EMBL" id="AIA31330.1"/>
    </source>
</evidence>
<dbReference type="Proteomes" id="UP000027059">
    <property type="component" value="Chromosome"/>
</dbReference>
<keyword evidence="3" id="KW-1185">Reference proteome</keyword>
<dbReference type="PANTHER" id="PTHR36443:SF1">
    <property type="entry name" value="BSR5223 PROTEIN"/>
    <property type="match status" value="1"/>
</dbReference>
<reference evidence="2 3" key="2">
    <citation type="journal article" date="2015" name="Biomed. Res. Int.">
        <title>Effects of Arsenite Resistance on the Growth and Functional Gene Expression of Leptospirillum ferriphilum and Acidithiobacillus thiooxidans in Pure Culture and Coculture.</title>
        <authorList>
            <person name="Jiang H."/>
            <person name="Liang Y."/>
            <person name="Yin H."/>
            <person name="Xiao Y."/>
            <person name="Guo X."/>
            <person name="Xu Y."/>
            <person name="Hu Q."/>
            <person name="Liu H."/>
            <person name="Liu X."/>
        </authorList>
    </citation>
    <scope>NUCLEOTIDE SEQUENCE [LARGE SCALE GENOMIC DNA]</scope>
    <source>
        <strain evidence="2 3">YSK</strain>
    </source>
</reference>
<evidence type="ECO:0008006" key="4">
    <source>
        <dbReference type="Google" id="ProtNLM"/>
    </source>
</evidence>
<accession>A0A059XW71</accession>
<keyword evidence="1" id="KW-1133">Transmembrane helix</keyword>
<reference evidence="3" key="1">
    <citation type="submission" date="2014-02" db="EMBL/GenBank/DDBJ databases">
        <title>Complete genome sequence and comparative genomic analysis of the nitrogen-fixing bacterium Leptospirillum ferriphilum YSK.</title>
        <authorList>
            <person name="Guo X."/>
            <person name="Yin H."/>
            <person name="Liang Y."/>
            <person name="Hu Q."/>
            <person name="Ma L."/>
            <person name="Xiao Y."/>
            <person name="Zhang X."/>
            <person name="Qiu G."/>
            <person name="Liu X."/>
        </authorList>
    </citation>
    <scope>NUCLEOTIDE SEQUENCE [LARGE SCALE GENOMIC DNA]</scope>
    <source>
        <strain evidence="3">YSK</strain>
    </source>
</reference>
<dbReference type="AlphaFoldDB" id="A0A059XW71"/>
<dbReference type="KEGG" id="lfp:Y981_13015"/>
<proteinExistence type="predicted"/>